<name>A0A3P1Z8W3_TANFO</name>
<dbReference type="PROSITE" id="PS51257">
    <property type="entry name" value="PROKAR_LIPOPROTEIN"/>
    <property type="match status" value="1"/>
</dbReference>
<comment type="caution">
    <text evidence="9">The sequence shown here is derived from an EMBL/GenBank/DDBJ whole genome shotgun (WGS) entry which is preliminary data.</text>
</comment>
<evidence type="ECO:0000313" key="10">
    <source>
        <dbReference type="Proteomes" id="UP000279860"/>
    </source>
</evidence>
<proteinExistence type="inferred from homology"/>
<feature type="chain" id="PRO_5017948139" evidence="6">
    <location>
        <begin position="23"/>
        <end position="625"/>
    </location>
</feature>
<dbReference type="InterPro" id="IPR012944">
    <property type="entry name" value="SusD_RagB_dom"/>
</dbReference>
<sequence>MKKIIYAISGLVALFLSSCSDSFLDRPPLTKFEDQNYWRNENDLRMYANQFYPQFFNGYNSGWAASWTPLRGYDFCDDFSTEGRQLAFPNSVPNTVTKVKTDDAWDGQALGDKWNYSWVKKANIMIMRMEERMKDKLTQEEFNHWMGVARFFRAYQHYRLVLTYGDIPYFEKDYDAEDFANLYKDRDPRGVVMDKIYDDLKAALAGVRANDKGPMNVNKMIVAAIASRIMLYEGTWQKYHHLDMERAQKYLTFCKEASEVVMNSGKYKFGSDFRSLFGSDNLAGNPEVILYRHYDKAVGVSHCIGSYSNGTESQSGVNLALIKSFICNDGNVYSKSAVDGAAKFDLATLCKTRDPRFEATFYDTVNVNSSTLIYGNKFISREGASYWRTGNNASLPGQYKSIDNVNDAPVLRYAEVVLNWIEAKQELAESFGGEAVSQSDLDQSINAIRKRPLDSYAVKKGVKQTAPLLLASLPEDPEKDADVSPLLWEIRRERRMEFIFEHTRLHDIKRWAKIQYMDNSKNVDTQCGPWVDFPKELPDFVAADPKTGKYTKANLLKVRKADGTIVTFDGTNAADMVGFYVLPKFAPRNVFGDEAYCYPVGKLDIKAYEDKGFKLTQTKAWTAFN</sequence>
<dbReference type="InterPro" id="IPR011990">
    <property type="entry name" value="TPR-like_helical_dom_sf"/>
</dbReference>
<evidence type="ECO:0000259" key="8">
    <source>
        <dbReference type="Pfam" id="PF14322"/>
    </source>
</evidence>
<dbReference type="GO" id="GO:0009279">
    <property type="term" value="C:cell outer membrane"/>
    <property type="evidence" value="ECO:0007669"/>
    <property type="project" value="UniProtKB-SubCell"/>
</dbReference>
<evidence type="ECO:0000313" key="9">
    <source>
        <dbReference type="EMBL" id="RRD79579.1"/>
    </source>
</evidence>
<protein>
    <submittedName>
        <fullName evidence="9">RagB/SusD family nutrient uptake outer membrane protein</fullName>
    </submittedName>
</protein>
<reference evidence="9 10" key="1">
    <citation type="submission" date="2018-11" db="EMBL/GenBank/DDBJ databases">
        <title>Genomes From Bacteria Associated with the Canine Oral Cavity: a Test Case for Automated Genome-Based Taxonomic Assignment.</title>
        <authorList>
            <person name="Coil D.A."/>
            <person name="Jospin G."/>
            <person name="Darling A.E."/>
            <person name="Wallis C."/>
            <person name="Davis I.J."/>
            <person name="Harris S."/>
            <person name="Eisen J.A."/>
            <person name="Holcombe L.J."/>
            <person name="O'Flynn C."/>
        </authorList>
    </citation>
    <scope>NUCLEOTIDE SEQUENCE [LARGE SCALE GENOMIC DNA]</scope>
    <source>
        <strain evidence="9 10">OH1426_COT-023</strain>
    </source>
</reference>
<evidence type="ECO:0000256" key="4">
    <source>
        <dbReference type="ARBA" id="ARBA00023136"/>
    </source>
</evidence>
<comment type="subcellular location">
    <subcellularLocation>
        <location evidence="1">Cell outer membrane</location>
    </subcellularLocation>
</comment>
<organism evidence="9 10">
    <name type="scientific">Tannerella forsythia</name>
    <name type="common">Bacteroides forsythus</name>
    <dbReference type="NCBI Taxonomy" id="28112"/>
    <lineage>
        <taxon>Bacteria</taxon>
        <taxon>Pseudomonadati</taxon>
        <taxon>Bacteroidota</taxon>
        <taxon>Bacteroidia</taxon>
        <taxon>Bacteroidales</taxon>
        <taxon>Tannerellaceae</taxon>
        <taxon>Tannerella</taxon>
    </lineage>
</organism>
<dbReference type="Proteomes" id="UP000279860">
    <property type="component" value="Unassembled WGS sequence"/>
</dbReference>
<keyword evidence="4" id="KW-0472">Membrane</keyword>
<dbReference type="AlphaFoldDB" id="A0A3P1Z8W3"/>
<dbReference type="Pfam" id="PF14322">
    <property type="entry name" value="SusD-like_3"/>
    <property type="match status" value="1"/>
</dbReference>
<feature type="domain" description="SusD-like N-terminal" evidence="8">
    <location>
        <begin position="99"/>
        <end position="231"/>
    </location>
</feature>
<evidence type="ECO:0000259" key="7">
    <source>
        <dbReference type="Pfam" id="PF07980"/>
    </source>
</evidence>
<evidence type="ECO:0000256" key="6">
    <source>
        <dbReference type="SAM" id="SignalP"/>
    </source>
</evidence>
<dbReference type="EMBL" id="RQYN01000001">
    <property type="protein sequence ID" value="RRD79579.1"/>
    <property type="molecule type" value="Genomic_DNA"/>
</dbReference>
<dbReference type="Pfam" id="PF07980">
    <property type="entry name" value="SusD_RagB"/>
    <property type="match status" value="1"/>
</dbReference>
<feature type="domain" description="RagB/SusD" evidence="7">
    <location>
        <begin position="305"/>
        <end position="533"/>
    </location>
</feature>
<dbReference type="Gene3D" id="1.25.40.390">
    <property type="match status" value="1"/>
</dbReference>
<keyword evidence="5" id="KW-0998">Cell outer membrane</keyword>
<evidence type="ECO:0000256" key="3">
    <source>
        <dbReference type="ARBA" id="ARBA00022729"/>
    </source>
</evidence>
<evidence type="ECO:0000256" key="1">
    <source>
        <dbReference type="ARBA" id="ARBA00004442"/>
    </source>
</evidence>
<evidence type="ECO:0000256" key="5">
    <source>
        <dbReference type="ARBA" id="ARBA00023237"/>
    </source>
</evidence>
<feature type="signal peptide" evidence="6">
    <location>
        <begin position="1"/>
        <end position="22"/>
    </location>
</feature>
<comment type="similarity">
    <text evidence="2">Belongs to the SusD family.</text>
</comment>
<gene>
    <name evidence="9" type="ORF">EII41_00315</name>
</gene>
<dbReference type="SUPFAM" id="SSF48452">
    <property type="entry name" value="TPR-like"/>
    <property type="match status" value="1"/>
</dbReference>
<keyword evidence="3 6" id="KW-0732">Signal</keyword>
<accession>A0A3P1Z8W3</accession>
<dbReference type="InterPro" id="IPR033985">
    <property type="entry name" value="SusD-like_N"/>
</dbReference>
<evidence type="ECO:0000256" key="2">
    <source>
        <dbReference type="ARBA" id="ARBA00006275"/>
    </source>
</evidence>